<feature type="domain" description="Peptidase C-terminal archaeal/bacterial" evidence="14">
    <location>
        <begin position="616"/>
        <end position="680"/>
    </location>
</feature>
<keyword evidence="7" id="KW-0482">Metalloprotease</keyword>
<dbReference type="Pfam" id="PF04151">
    <property type="entry name" value="PPC"/>
    <property type="match status" value="1"/>
</dbReference>
<dbReference type="AlphaFoldDB" id="A0A401UGY4"/>
<evidence type="ECO:0000256" key="7">
    <source>
        <dbReference type="ARBA" id="ARBA00023049"/>
    </source>
</evidence>
<dbReference type="Gene3D" id="2.60.120.290">
    <property type="entry name" value="Spermadhesin, CUB domain"/>
    <property type="match status" value="1"/>
</dbReference>
<dbReference type="InterPro" id="IPR011096">
    <property type="entry name" value="FTP_domain"/>
</dbReference>
<evidence type="ECO:0000259" key="11">
    <source>
        <dbReference type="Pfam" id="PF00431"/>
    </source>
</evidence>
<evidence type="ECO:0000256" key="4">
    <source>
        <dbReference type="ARBA" id="ARBA00022729"/>
    </source>
</evidence>
<sequence>MKKTVAFLLVFVFTFGITAQGATYPGVKKDDRIDKKNKQISILDTFTKNSGKSKKELKIIWNEKKGIPTFVTGNLSEKPVQNETDALNFLNDNKALFNLEYGNFEIERVDSDKLGTKHYRYKLFVDGIPVYGTELIVHTDNNGNVYSINGQADQSIPTDIWNNKIKISASKAIKVAEAYLHLESDKLDYTTNKVDATTNEVVKDNLAVKSNKVIYNSEPISVPYLYNYKGQWQAVQLVTLQFMGSKPGNWKIFVNAETGNVIDSFNAIDNSAATGTGVGVNGQTRNLNLDYTNNKYSLTDLTKGASIYTYSMNNSTNDANLPGTLATDTDNNFDSAVQGAAVDAHYNIGLVYDFYKNNFNRNSFDNAGATIKSSVHYGSNYNNAYWNGVQMVYGDGDGSRFKALSAALDVVGHEFTHAVTEKTANLEYRSQSGALNESVSDVFGYLIEGDVSDWQMGEDCFTPNTPGDALRDLKTPTLYGQPDNMSAYVTKPETQAGDWGGVHTNSGIPNKAFYLLASTINDNSKTSKIYYRALSTYLTATSQFDDARTALLQAATDLYGANGAEYTAIANAFTQVGIGGTVVGNDTYEPNNSTATAYGPITSDTVYNSYIYSSTDTDYYYFNTTAPGAIAVSLTNIPKDYDVYLLDSSGTTVAKSETGGTSNESIAYSSPAAGKYYVKVIGYSGAYSTSAPYTLKANYPTGTSANQWYYETKTVESPHNYANKYNNTYTYTKAGAQKVSVHFSRLETEAGYDFVNIKDKNNNVISKYDGTKSGFWAQVDGDTINVNLVTDASVTAYGYTIDQVGYYSDKQLSLDKPANIMKELLEPMSITNK</sequence>
<keyword evidence="6" id="KW-0862">Zinc</keyword>
<evidence type="ECO:0000259" key="12">
    <source>
        <dbReference type="Pfam" id="PF01447"/>
    </source>
</evidence>
<dbReference type="Pfam" id="PF07504">
    <property type="entry name" value="FTP"/>
    <property type="match status" value="1"/>
</dbReference>
<name>A0A401UGY4_9CLOT</name>
<dbReference type="CDD" id="cd09597">
    <property type="entry name" value="M4_TLP"/>
    <property type="match status" value="1"/>
</dbReference>
<dbReference type="PANTHER" id="PTHR33794:SF1">
    <property type="entry name" value="BACILLOLYSIN"/>
    <property type="match status" value="1"/>
</dbReference>
<proteinExistence type="inferred from homology"/>
<dbReference type="PRINTS" id="PR00730">
    <property type="entry name" value="THERMOLYSIN"/>
</dbReference>
<dbReference type="Pfam" id="PF02868">
    <property type="entry name" value="Peptidase_M4_C"/>
    <property type="match status" value="1"/>
</dbReference>
<keyword evidence="4 10" id="KW-0732">Signal</keyword>
<keyword evidence="5" id="KW-0378">Hydrolase</keyword>
<evidence type="ECO:0000256" key="8">
    <source>
        <dbReference type="ARBA" id="ARBA00023157"/>
    </source>
</evidence>
<evidence type="ECO:0000256" key="1">
    <source>
        <dbReference type="ARBA" id="ARBA00009388"/>
    </source>
</evidence>
<evidence type="ECO:0000256" key="9">
    <source>
        <dbReference type="PIRSR" id="PIRSR623612-1"/>
    </source>
</evidence>
<dbReference type="SUPFAM" id="SSF55486">
    <property type="entry name" value="Metalloproteases ('zincins'), catalytic domain"/>
    <property type="match status" value="1"/>
</dbReference>
<dbReference type="GO" id="GO:0006508">
    <property type="term" value="P:proteolysis"/>
    <property type="evidence" value="ECO:0007669"/>
    <property type="project" value="UniProtKB-KW"/>
</dbReference>
<keyword evidence="8" id="KW-1015">Disulfide bond</keyword>
<dbReference type="PANTHER" id="PTHR33794">
    <property type="entry name" value="BACILLOLYSIN"/>
    <property type="match status" value="1"/>
</dbReference>
<feature type="chain" id="PRO_5019276362" evidence="10">
    <location>
        <begin position="22"/>
        <end position="833"/>
    </location>
</feature>
<dbReference type="OrthoDB" id="291295at2"/>
<feature type="active site" description="Proton donor" evidence="9">
    <location>
        <position position="503"/>
    </location>
</feature>
<evidence type="ECO:0000313" key="16">
    <source>
        <dbReference type="EMBL" id="GCD08732.1"/>
    </source>
</evidence>
<dbReference type="InterPro" id="IPR001570">
    <property type="entry name" value="Peptidase_M4_C_domain"/>
</dbReference>
<feature type="signal peptide" evidence="10">
    <location>
        <begin position="1"/>
        <end position="21"/>
    </location>
</feature>
<dbReference type="InterPro" id="IPR027268">
    <property type="entry name" value="Peptidase_M4/M1_CTD_sf"/>
</dbReference>
<dbReference type="SUPFAM" id="SSF49854">
    <property type="entry name" value="Spermadhesin, CUB domain"/>
    <property type="match status" value="1"/>
</dbReference>
<feature type="active site" evidence="9">
    <location>
        <position position="414"/>
    </location>
</feature>
<dbReference type="InterPro" id="IPR013856">
    <property type="entry name" value="Peptidase_M4_domain"/>
</dbReference>
<dbReference type="Proteomes" id="UP000287872">
    <property type="component" value="Unassembled WGS sequence"/>
</dbReference>
<evidence type="ECO:0000313" key="17">
    <source>
        <dbReference type="Proteomes" id="UP000287872"/>
    </source>
</evidence>
<evidence type="ECO:0000259" key="14">
    <source>
        <dbReference type="Pfam" id="PF04151"/>
    </source>
</evidence>
<feature type="domain" description="Peptidase M4 C-terminal" evidence="13">
    <location>
        <begin position="424"/>
        <end position="578"/>
    </location>
</feature>
<protein>
    <submittedName>
        <fullName evidence="16">Uncharacterized protein</fullName>
    </submittedName>
</protein>
<evidence type="ECO:0000256" key="6">
    <source>
        <dbReference type="ARBA" id="ARBA00022833"/>
    </source>
</evidence>
<dbReference type="Gene3D" id="3.10.170.10">
    <property type="match status" value="1"/>
</dbReference>
<dbReference type="Gene3D" id="3.10.450.490">
    <property type="match status" value="1"/>
</dbReference>
<dbReference type="GO" id="GO:0046872">
    <property type="term" value="F:metal ion binding"/>
    <property type="evidence" value="ECO:0007669"/>
    <property type="project" value="UniProtKB-KW"/>
</dbReference>
<reference evidence="16 17" key="1">
    <citation type="submission" date="2018-11" db="EMBL/GenBank/DDBJ databases">
        <title>Genome sequencing and assembly of Clostridium tagluense strain A121.</title>
        <authorList>
            <person name="Murakami T."/>
            <person name="Segawa T."/>
            <person name="Shcherbakova V.A."/>
            <person name="Mori H."/>
            <person name="Yoshimura Y."/>
        </authorList>
    </citation>
    <scope>NUCLEOTIDE SEQUENCE [LARGE SCALE GENOMIC DNA]</scope>
    <source>
        <strain evidence="16 17">A121</strain>
    </source>
</reference>
<dbReference type="InterPro" id="IPR007280">
    <property type="entry name" value="Peptidase_C_arc/bac"/>
</dbReference>
<evidence type="ECO:0000256" key="2">
    <source>
        <dbReference type="ARBA" id="ARBA00022670"/>
    </source>
</evidence>
<dbReference type="Gene3D" id="1.10.390.10">
    <property type="entry name" value="Neutral Protease Domain 2"/>
    <property type="match status" value="1"/>
</dbReference>
<keyword evidence="3" id="KW-0479">Metal-binding</keyword>
<organism evidence="16 17">
    <name type="scientific">Clostridium tagluense</name>
    <dbReference type="NCBI Taxonomy" id="360422"/>
    <lineage>
        <taxon>Bacteria</taxon>
        <taxon>Bacillati</taxon>
        <taxon>Bacillota</taxon>
        <taxon>Clostridia</taxon>
        <taxon>Eubacteriales</taxon>
        <taxon>Clostridiaceae</taxon>
        <taxon>Clostridium</taxon>
    </lineage>
</organism>
<dbReference type="Pfam" id="PF00431">
    <property type="entry name" value="CUB"/>
    <property type="match status" value="1"/>
</dbReference>
<keyword evidence="17" id="KW-1185">Reference proteome</keyword>
<dbReference type="Gene3D" id="2.60.120.380">
    <property type="match status" value="1"/>
</dbReference>
<evidence type="ECO:0000256" key="5">
    <source>
        <dbReference type="ARBA" id="ARBA00022801"/>
    </source>
</evidence>
<feature type="domain" description="CUB" evidence="11">
    <location>
        <begin position="712"/>
        <end position="801"/>
    </location>
</feature>
<evidence type="ECO:0000256" key="10">
    <source>
        <dbReference type="SAM" id="SignalP"/>
    </source>
</evidence>
<evidence type="ECO:0000256" key="3">
    <source>
        <dbReference type="ARBA" id="ARBA00022723"/>
    </source>
</evidence>
<dbReference type="InterPro" id="IPR050728">
    <property type="entry name" value="Zinc_Metalloprotease_M4"/>
</dbReference>
<comment type="caution">
    <text evidence="16">The sequence shown here is derived from an EMBL/GenBank/DDBJ whole genome shotgun (WGS) entry which is preliminary data.</text>
</comment>
<feature type="domain" description="FTP" evidence="15">
    <location>
        <begin position="103"/>
        <end position="151"/>
    </location>
</feature>
<dbReference type="InterPro" id="IPR035914">
    <property type="entry name" value="Sperma_CUB_dom_sf"/>
</dbReference>
<feature type="domain" description="Peptidase M4" evidence="12">
    <location>
        <begin position="274"/>
        <end position="421"/>
    </location>
</feature>
<dbReference type="Pfam" id="PF01447">
    <property type="entry name" value="Peptidase_M4"/>
    <property type="match status" value="1"/>
</dbReference>
<dbReference type="InterPro" id="IPR000859">
    <property type="entry name" value="CUB_dom"/>
</dbReference>
<dbReference type="RefSeq" id="WP_124997475.1">
    <property type="nucleotide sequence ID" value="NZ_BHYK01000002.1"/>
</dbReference>
<dbReference type="SUPFAM" id="SSF89260">
    <property type="entry name" value="Collagen-binding domain"/>
    <property type="match status" value="1"/>
</dbReference>
<dbReference type="InterPro" id="IPR023612">
    <property type="entry name" value="Peptidase_M4"/>
</dbReference>
<evidence type="ECO:0000259" key="15">
    <source>
        <dbReference type="Pfam" id="PF07504"/>
    </source>
</evidence>
<dbReference type="GO" id="GO:0004222">
    <property type="term" value="F:metalloendopeptidase activity"/>
    <property type="evidence" value="ECO:0007669"/>
    <property type="project" value="InterPro"/>
</dbReference>
<dbReference type="EMBL" id="BHYK01000002">
    <property type="protein sequence ID" value="GCD08732.1"/>
    <property type="molecule type" value="Genomic_DNA"/>
</dbReference>
<accession>A0A401UGY4</accession>
<evidence type="ECO:0000259" key="13">
    <source>
        <dbReference type="Pfam" id="PF02868"/>
    </source>
</evidence>
<comment type="similarity">
    <text evidence="1">Belongs to the peptidase M4 family.</text>
</comment>
<gene>
    <name evidence="16" type="ORF">Ctaglu_03550</name>
</gene>
<keyword evidence="2" id="KW-0645">Protease</keyword>